<evidence type="ECO:0000256" key="3">
    <source>
        <dbReference type="ARBA" id="ARBA00007823"/>
    </source>
</evidence>
<feature type="compositionally biased region" description="Basic and acidic residues" evidence="11">
    <location>
        <begin position="1307"/>
        <end position="1316"/>
    </location>
</feature>
<feature type="compositionally biased region" description="Basic and acidic residues" evidence="11">
    <location>
        <begin position="1281"/>
        <end position="1299"/>
    </location>
</feature>
<evidence type="ECO:0000313" key="14">
    <source>
        <dbReference type="Proteomes" id="UP000800040"/>
    </source>
</evidence>
<gene>
    <name evidence="13" type="ORF">BDW02DRAFT_536147</name>
</gene>
<feature type="compositionally biased region" description="Basic and acidic residues" evidence="11">
    <location>
        <begin position="216"/>
        <end position="229"/>
    </location>
</feature>
<dbReference type="GO" id="GO:0042781">
    <property type="term" value="F:3'-tRNA processing endoribonuclease activity"/>
    <property type="evidence" value="ECO:0007669"/>
    <property type="project" value="UniProtKB-EC"/>
</dbReference>
<dbReference type="GO" id="GO:1990180">
    <property type="term" value="P:mitochondrial tRNA 3'-end processing"/>
    <property type="evidence" value="ECO:0007669"/>
    <property type="project" value="TreeGrafter"/>
</dbReference>
<dbReference type="InterPro" id="IPR036291">
    <property type="entry name" value="NAD(P)-bd_dom_sf"/>
</dbReference>
<dbReference type="GO" id="GO:0046872">
    <property type="term" value="F:metal ion binding"/>
    <property type="evidence" value="ECO:0007669"/>
    <property type="project" value="UniProtKB-KW"/>
</dbReference>
<keyword evidence="7" id="KW-0479">Metal-binding</keyword>
<dbReference type="Proteomes" id="UP000800040">
    <property type="component" value="Unassembled WGS sequence"/>
</dbReference>
<dbReference type="CDD" id="cd07718">
    <property type="entry name" value="RNaseZ_ELAC1_ELAC2-C-term-like_MBL-fold"/>
    <property type="match status" value="1"/>
</dbReference>
<name>A0A6A5K0B7_9PLEO</name>
<dbReference type="PRINTS" id="PR00081">
    <property type="entry name" value="GDHRDH"/>
</dbReference>
<evidence type="ECO:0000256" key="1">
    <source>
        <dbReference type="ARBA" id="ARBA00000402"/>
    </source>
</evidence>
<organism evidence="13 14">
    <name type="scientific">Decorospora gaudefroyi</name>
    <dbReference type="NCBI Taxonomy" id="184978"/>
    <lineage>
        <taxon>Eukaryota</taxon>
        <taxon>Fungi</taxon>
        <taxon>Dikarya</taxon>
        <taxon>Ascomycota</taxon>
        <taxon>Pezizomycotina</taxon>
        <taxon>Dothideomycetes</taxon>
        <taxon>Pleosporomycetidae</taxon>
        <taxon>Pleosporales</taxon>
        <taxon>Pleosporineae</taxon>
        <taxon>Pleosporaceae</taxon>
        <taxon>Decorospora</taxon>
    </lineage>
</organism>
<reference evidence="13" key="1">
    <citation type="submission" date="2020-01" db="EMBL/GenBank/DDBJ databases">
        <authorList>
            <consortium name="DOE Joint Genome Institute"/>
            <person name="Haridas S."/>
            <person name="Albert R."/>
            <person name="Binder M."/>
            <person name="Bloem J."/>
            <person name="Labutti K."/>
            <person name="Salamov A."/>
            <person name="Andreopoulos B."/>
            <person name="Baker S.E."/>
            <person name="Barry K."/>
            <person name="Bills G."/>
            <person name="Bluhm B.H."/>
            <person name="Cannon C."/>
            <person name="Castanera R."/>
            <person name="Culley D.E."/>
            <person name="Daum C."/>
            <person name="Ezra D."/>
            <person name="Gonzalez J.B."/>
            <person name="Henrissat B."/>
            <person name="Kuo A."/>
            <person name="Liang C."/>
            <person name="Lipzen A."/>
            <person name="Lutzoni F."/>
            <person name="Magnuson J."/>
            <person name="Mondo S."/>
            <person name="Nolan M."/>
            <person name="Ohm R."/>
            <person name="Pangilinan J."/>
            <person name="Park H.-J."/>
            <person name="Ramirez L."/>
            <person name="Alfaro M."/>
            <person name="Sun H."/>
            <person name="Tritt A."/>
            <person name="Yoshinaga Y."/>
            <person name="Zwiers L.-H."/>
            <person name="Turgeon B.G."/>
            <person name="Goodwin S.B."/>
            <person name="Spatafora J.W."/>
            <person name="Crous P.W."/>
            <person name="Grigoriev I.V."/>
        </authorList>
    </citation>
    <scope>NUCLEOTIDE SEQUENCE</scope>
    <source>
        <strain evidence="13">P77</strain>
    </source>
</reference>
<dbReference type="InterPro" id="IPR036866">
    <property type="entry name" value="RibonucZ/Hydroxyglut_hydro"/>
</dbReference>
<dbReference type="Gene3D" id="3.60.15.10">
    <property type="entry name" value="Ribonuclease Z/Hydroxyacylglutathione hydrolase-like"/>
    <property type="match status" value="2"/>
</dbReference>
<dbReference type="Gene3D" id="3.40.50.720">
    <property type="entry name" value="NAD(P)-binding Rossmann-like Domain"/>
    <property type="match status" value="1"/>
</dbReference>
<proteinExistence type="inferred from homology"/>
<comment type="catalytic activity">
    <reaction evidence="1">
        <text>Endonucleolytic cleavage of RNA, removing extra 3' nucleotides from tRNA precursor, generating 3' termini of tRNAs. A 3'-hydroxy group is left at the tRNA terminus and a 5'-phosphoryl group is left at the trailer molecule.</text>
        <dbReference type="EC" id="3.1.26.11"/>
    </reaction>
</comment>
<accession>A0A6A5K0B7</accession>
<evidence type="ECO:0000256" key="7">
    <source>
        <dbReference type="ARBA" id="ARBA00022723"/>
    </source>
</evidence>
<dbReference type="OrthoDB" id="527344at2759"/>
<evidence type="ECO:0000256" key="2">
    <source>
        <dbReference type="ARBA" id="ARBA00001947"/>
    </source>
</evidence>
<evidence type="ECO:0000256" key="11">
    <source>
        <dbReference type="SAM" id="MobiDB-lite"/>
    </source>
</evidence>
<evidence type="ECO:0000313" key="13">
    <source>
        <dbReference type="EMBL" id="KAF1829476.1"/>
    </source>
</evidence>
<feature type="domain" description="tRNase Z endonuclease" evidence="12">
    <location>
        <begin position="314"/>
        <end position="376"/>
    </location>
</feature>
<dbReference type="PANTHER" id="PTHR12553">
    <property type="entry name" value="ZINC PHOSPHODIESTERASE ELAC PROTEIN 2"/>
    <property type="match status" value="1"/>
</dbReference>
<dbReference type="PANTHER" id="PTHR12553:SF49">
    <property type="entry name" value="ZINC PHOSPHODIESTERASE ELAC PROTEIN 2"/>
    <property type="match status" value="1"/>
</dbReference>
<keyword evidence="8" id="KW-0255">Endonuclease</keyword>
<dbReference type="SUPFAM" id="SSF51735">
    <property type="entry name" value="NAD(P)-binding Rossmann-fold domains"/>
    <property type="match status" value="1"/>
</dbReference>
<dbReference type="GO" id="GO:0005739">
    <property type="term" value="C:mitochondrion"/>
    <property type="evidence" value="ECO:0007669"/>
    <property type="project" value="TreeGrafter"/>
</dbReference>
<dbReference type="CDD" id="cd05233">
    <property type="entry name" value="SDR_c"/>
    <property type="match status" value="1"/>
</dbReference>
<keyword evidence="10" id="KW-0862">Zinc</keyword>
<keyword evidence="5" id="KW-0819">tRNA processing</keyword>
<dbReference type="Pfam" id="PF13691">
    <property type="entry name" value="Lactamase_B_4"/>
    <property type="match status" value="1"/>
</dbReference>
<comment type="cofactor">
    <cofactor evidence="2">
        <name>Zn(2+)</name>
        <dbReference type="ChEBI" id="CHEBI:29105"/>
    </cofactor>
</comment>
<dbReference type="InterPro" id="IPR047151">
    <property type="entry name" value="RNZ2-like"/>
</dbReference>
<dbReference type="EMBL" id="ML975441">
    <property type="protein sequence ID" value="KAF1829476.1"/>
    <property type="molecule type" value="Genomic_DNA"/>
</dbReference>
<keyword evidence="6" id="KW-0540">Nuclease</keyword>
<feature type="region of interest" description="Disordered" evidence="11">
    <location>
        <begin position="1152"/>
        <end position="1222"/>
    </location>
</feature>
<feature type="compositionally biased region" description="Acidic residues" evidence="11">
    <location>
        <begin position="1169"/>
        <end position="1180"/>
    </location>
</feature>
<dbReference type="InterPro" id="IPR027794">
    <property type="entry name" value="tRNase_Z_dom"/>
</dbReference>
<keyword evidence="9" id="KW-0378">Hydrolase</keyword>
<evidence type="ECO:0000256" key="5">
    <source>
        <dbReference type="ARBA" id="ARBA00022694"/>
    </source>
</evidence>
<dbReference type="InterPro" id="IPR002347">
    <property type="entry name" value="SDR_fam"/>
</dbReference>
<dbReference type="Pfam" id="PF00106">
    <property type="entry name" value="adh_short"/>
    <property type="match status" value="1"/>
</dbReference>
<evidence type="ECO:0000256" key="6">
    <source>
        <dbReference type="ARBA" id="ARBA00022722"/>
    </source>
</evidence>
<dbReference type="SUPFAM" id="SSF56281">
    <property type="entry name" value="Metallo-hydrolase/oxidoreductase"/>
    <property type="match status" value="2"/>
</dbReference>
<dbReference type="EC" id="3.1.26.11" evidence="4"/>
<evidence type="ECO:0000259" key="12">
    <source>
        <dbReference type="Pfam" id="PF13691"/>
    </source>
</evidence>
<evidence type="ECO:0000256" key="10">
    <source>
        <dbReference type="ARBA" id="ARBA00022833"/>
    </source>
</evidence>
<feature type="region of interest" description="Disordered" evidence="11">
    <location>
        <begin position="200"/>
        <end position="229"/>
    </location>
</feature>
<keyword evidence="14" id="KW-1185">Reference proteome</keyword>
<protein>
    <recommendedName>
        <fullName evidence="4">ribonuclease Z</fullName>
        <ecNumber evidence="4">3.1.26.11</ecNumber>
    </recommendedName>
</protein>
<feature type="region of interest" description="Disordered" evidence="11">
    <location>
        <begin position="1268"/>
        <end position="1316"/>
    </location>
</feature>
<evidence type="ECO:0000256" key="4">
    <source>
        <dbReference type="ARBA" id="ARBA00012477"/>
    </source>
</evidence>
<evidence type="ECO:0000256" key="9">
    <source>
        <dbReference type="ARBA" id="ARBA00022801"/>
    </source>
</evidence>
<sequence>MTRMMLEAGHHAYIFDIDEEELEHTTKVHLKQYYEDGRLGSATCDLRNVEDIRAKVKQAGKFFNERIDVLINNGGIASPQWKDGKTMEDLSTIDEWQAYMDTNLTGPFAMSQACIPYMKARASDDEHGAHIENANNASPAGPCIIHIGSFRAHQSDPNQEGYASSKSGQLGLMHSMAISLGRLGIRVNLIAPGRIKVAHESKEGDTKGADWAGQISEKDVSDHPTNRAGRPKDVVDAALYLIEAGFVTGQDITVDAFASSRPARSGLYAPTHLQVVPGLLFEPLEAQHRRTKDQAPGTTDRERLRERNMASAVEIITTPTADTAGTTLVLRTPSKHYVFGNLAEGTQRALVQQGTRLLKAQDFFLTGRAEWKNTGGLVGMMLTLADASSSSYTTTMESFRQARQRGRRGEPPPKPHFNIYGPPNLKHTLGTCRRFIFRKGIPIHATEYVTPLPEKDENGAILPTWKDGNLKVWAMSVSPTVSEHNAQADAEFEAQRRHFDAHLNTFGDYQAPENESPQDRETRHDRIRSATIKYMFDSNWSFDTLVEQHISEVKMPTVMFLRNPDTHGYEQYNGPKPGGPDPLPDINVWTRTPWPGAGIVALPPTRPALACISYIVRAHPSRGTFDVARAKALGVKPGRDFGKLANGQSVQNEKGEWIAPDQVMGADRPGQGIAILDIPSVEYIESTLKREELSAPEVMTGIGAVVWLLGPGVAGHPLLAGFMEKMDHVQHVISSIDTAPNRIALDSVAAQATRLAQIDPTRYSTPVFDNTAVPQKSLYTPGSVESSPLPKNSSAADRGMDFVLMPKFVTKKESATTLFDPEVVRRDTAPQVLELADKAREAVQSNRGDMGVWRALLARPDTEVTTLGTGSALPSKYRNVSATLVRVPGIGNYLLDCGENTLGQLSRLFPHEELVDILRNLRLIWISHLHADHHLGTASIIRAWYRIVHSSVPNQQPLDSSARNINRNAYGLSVISHSGMLQWLHEYSAVEDFGYSRILPLQITANEAKKSSALSILNSFGKEEPNHPSIQKRNYQDLFGFEDIQAARVVHCHGAMAVSITFPRSALDLEHVPPLKVSYSGDCRPSYHFTKIGTDTTVLIHEATFDDELQGDAKAKKHSTTSEALGVGAQMNAKAVVLTHFSQRYQKIPVLQTVTDGEEEDPSLNPREVDEDVPDDEEMGFDPTIQNADNMDIHPTVASASGPASGTAKPIPSLQHQASSLHENERVVKVKNRDMKVAIAFDYMRVRIGEICELEKFNEALNELLVKEKDEDVGADAIEGGAKDAIGKRASDEDKEGKASKKKQKKYKEGKTKRNN</sequence>
<evidence type="ECO:0000256" key="8">
    <source>
        <dbReference type="ARBA" id="ARBA00022759"/>
    </source>
</evidence>
<comment type="similarity">
    <text evidence="3">Belongs to the RNase Z family.</text>
</comment>